<evidence type="ECO:0000256" key="12">
    <source>
        <dbReference type="PROSITE-ProRule" id="PRU01032"/>
    </source>
</evidence>
<feature type="active site" description="Charge relay system" evidence="12">
    <location>
        <position position="580"/>
    </location>
</feature>
<name>F7WA15_SORMK</name>
<comment type="cofactor">
    <cofactor evidence="2">
        <name>Ca(2+)</name>
        <dbReference type="ChEBI" id="CHEBI:29108"/>
    </cofactor>
</comment>
<evidence type="ECO:0000256" key="7">
    <source>
        <dbReference type="ARBA" id="ARBA00022723"/>
    </source>
</evidence>
<keyword evidence="7" id="KW-0479">Metal-binding</keyword>
<dbReference type="EMBL" id="CABT02000057">
    <property type="protein sequence ID" value="CCC14083.1"/>
    <property type="molecule type" value="Genomic_DNA"/>
</dbReference>
<dbReference type="GO" id="GO:0005576">
    <property type="term" value="C:extracellular region"/>
    <property type="evidence" value="ECO:0007669"/>
    <property type="project" value="UniProtKB-SubCell"/>
</dbReference>
<dbReference type="Gene3D" id="3.40.50.200">
    <property type="entry name" value="Peptidase S8/S53 domain"/>
    <property type="match status" value="1"/>
</dbReference>
<keyword evidence="16" id="KW-1185">Reference proteome</keyword>
<dbReference type="Pfam" id="PF00082">
    <property type="entry name" value="Peptidase_S8"/>
    <property type="match status" value="1"/>
</dbReference>
<evidence type="ECO:0000313" key="16">
    <source>
        <dbReference type="Proteomes" id="UP000001881"/>
    </source>
</evidence>
<feature type="region of interest" description="Disordered" evidence="13">
    <location>
        <begin position="84"/>
        <end position="109"/>
    </location>
</feature>
<feature type="compositionally biased region" description="Acidic residues" evidence="13">
    <location>
        <begin position="679"/>
        <end position="703"/>
    </location>
</feature>
<accession>F7WA15</accession>
<comment type="caution">
    <text evidence="15">The sequence shown here is derived from an EMBL/GenBank/DDBJ whole genome shotgun (WGS) entry which is preliminary data.</text>
</comment>
<dbReference type="HOGENOM" id="CLU_013783_3_2_1"/>
<keyword evidence="10" id="KW-0106">Calcium</keyword>
<comment type="catalytic activity">
    <reaction evidence="1">
        <text>Release of an N-terminal tripeptide from a polypeptide.</text>
        <dbReference type="EC" id="3.4.14.10"/>
    </reaction>
</comment>
<dbReference type="OMA" id="NDPRANN"/>
<dbReference type="SUPFAM" id="SSF54897">
    <property type="entry name" value="Protease propeptides/inhibitors"/>
    <property type="match status" value="1"/>
</dbReference>
<evidence type="ECO:0000256" key="8">
    <source>
        <dbReference type="ARBA" id="ARBA00022801"/>
    </source>
</evidence>
<feature type="region of interest" description="Disordered" evidence="13">
    <location>
        <begin position="282"/>
        <end position="309"/>
    </location>
</feature>
<dbReference type="SMART" id="SM00944">
    <property type="entry name" value="Pro-kuma_activ"/>
    <property type="match status" value="1"/>
</dbReference>
<dbReference type="AlphaFoldDB" id="F7WA15"/>
<dbReference type="GO" id="GO:0008240">
    <property type="term" value="F:tripeptidyl-peptidase activity"/>
    <property type="evidence" value="ECO:0007669"/>
    <property type="project" value="UniProtKB-EC"/>
</dbReference>
<keyword evidence="8 12" id="KW-0378">Hydrolase</keyword>
<keyword evidence="11" id="KW-0865">Zymogen</keyword>
<dbReference type="EC" id="3.4.14.10" evidence="5"/>
<evidence type="ECO:0000256" key="5">
    <source>
        <dbReference type="ARBA" id="ARBA00012462"/>
    </source>
</evidence>
<dbReference type="CDD" id="cd11377">
    <property type="entry name" value="Pro-peptidase_S53"/>
    <property type="match status" value="1"/>
</dbReference>
<dbReference type="GO" id="GO:0046872">
    <property type="term" value="F:metal ion binding"/>
    <property type="evidence" value="ECO:0007669"/>
    <property type="project" value="UniProtKB-KW"/>
</dbReference>
<evidence type="ECO:0000256" key="2">
    <source>
        <dbReference type="ARBA" id="ARBA00001913"/>
    </source>
</evidence>
<evidence type="ECO:0000256" key="6">
    <source>
        <dbReference type="ARBA" id="ARBA00022670"/>
    </source>
</evidence>
<dbReference type="GO" id="GO:0004252">
    <property type="term" value="F:serine-type endopeptidase activity"/>
    <property type="evidence" value="ECO:0007669"/>
    <property type="project" value="UniProtKB-UniRule"/>
</dbReference>
<evidence type="ECO:0000256" key="11">
    <source>
        <dbReference type="ARBA" id="ARBA00023145"/>
    </source>
</evidence>
<evidence type="ECO:0000313" key="15">
    <source>
        <dbReference type="EMBL" id="CCC14083.1"/>
    </source>
</evidence>
<keyword evidence="9 12" id="KW-0720">Serine protease</keyword>
<dbReference type="PROSITE" id="PS00138">
    <property type="entry name" value="SUBTILASE_SER"/>
    <property type="match status" value="1"/>
</dbReference>
<feature type="active site" description="Charge relay system" evidence="12">
    <location>
        <position position="338"/>
    </location>
</feature>
<comment type="function">
    <text evidence="3">Secreted tripeptidyl-peptidase which degrades proteins at acidic pHs and is involved in virulence.</text>
</comment>
<feature type="compositionally biased region" description="Polar residues" evidence="13">
    <location>
        <begin position="84"/>
        <end position="93"/>
    </location>
</feature>
<dbReference type="Proteomes" id="UP000001881">
    <property type="component" value="Unassembled WGS sequence"/>
</dbReference>
<evidence type="ECO:0000256" key="9">
    <source>
        <dbReference type="ARBA" id="ARBA00022825"/>
    </source>
</evidence>
<evidence type="ECO:0000256" key="1">
    <source>
        <dbReference type="ARBA" id="ARBA00001910"/>
    </source>
</evidence>
<dbReference type="InterPro" id="IPR050819">
    <property type="entry name" value="Tripeptidyl-peptidase_I"/>
</dbReference>
<dbReference type="GO" id="GO:0006508">
    <property type="term" value="P:proteolysis"/>
    <property type="evidence" value="ECO:0007669"/>
    <property type="project" value="UniProtKB-KW"/>
</dbReference>
<dbReference type="OrthoDB" id="2919105at2759"/>
<dbReference type="InterPro" id="IPR030400">
    <property type="entry name" value="Sedolisin_dom"/>
</dbReference>
<reference evidence="15 16" key="1">
    <citation type="journal article" date="2010" name="PLoS Genet.">
        <title>De novo assembly of a 40 Mb eukaryotic genome from short sequence reads: Sordaria macrospora, a model organism for fungal morphogenesis.</title>
        <authorList>
            <person name="Nowrousian M."/>
            <person name="Stajich J."/>
            <person name="Chu M."/>
            <person name="Engh I."/>
            <person name="Espagne E."/>
            <person name="Halliday K."/>
            <person name="Kamerewerd J."/>
            <person name="Kempken F."/>
            <person name="Knab B."/>
            <person name="Kuo H.C."/>
            <person name="Osiewacz H.D."/>
            <person name="Poeggeler S."/>
            <person name="Read N."/>
            <person name="Seiler S."/>
            <person name="Smith K."/>
            <person name="Zickler D."/>
            <person name="Kueck U."/>
            <person name="Freitag M."/>
        </authorList>
    </citation>
    <scope>NUCLEOTIDE SEQUENCE [LARGE SCALE GENOMIC DNA]</scope>
    <source>
        <strain evidence="16">ATCC MYA-333 / DSM 997 / K(L3346) / K-hell</strain>
        <tissue evidence="15">Mycelium</tissue>
    </source>
</reference>
<feature type="domain" description="Peptidase S53" evidence="14">
    <location>
        <begin position="228"/>
        <end position="665"/>
    </location>
</feature>
<dbReference type="InterPro" id="IPR015366">
    <property type="entry name" value="S53_propep"/>
</dbReference>
<comment type="caution">
    <text evidence="12">Lacks conserved residue(s) required for the propagation of feature annotation.</text>
</comment>
<gene>
    <name evidence="15" type="ORF">SMAC_08394</name>
</gene>
<organism evidence="15 16">
    <name type="scientific">Sordaria macrospora (strain ATCC MYA-333 / DSM 997 / K(L3346) / K-hell)</name>
    <dbReference type="NCBI Taxonomy" id="771870"/>
    <lineage>
        <taxon>Eukaryota</taxon>
        <taxon>Fungi</taxon>
        <taxon>Dikarya</taxon>
        <taxon>Ascomycota</taxon>
        <taxon>Pezizomycotina</taxon>
        <taxon>Sordariomycetes</taxon>
        <taxon>Sordariomycetidae</taxon>
        <taxon>Sordariales</taxon>
        <taxon>Sordariaceae</taxon>
        <taxon>Sordaria</taxon>
    </lineage>
</organism>
<feature type="active site" description="Charge relay system" evidence="12">
    <location>
        <position position="342"/>
    </location>
</feature>
<dbReference type="PANTHER" id="PTHR14218">
    <property type="entry name" value="PROTEASE S8 TRIPEPTIDYL PEPTIDASE I CLN2"/>
    <property type="match status" value="1"/>
</dbReference>
<protein>
    <recommendedName>
        <fullName evidence="5">tripeptidyl-peptidase II</fullName>
        <ecNumber evidence="5">3.4.14.10</ecNumber>
    </recommendedName>
</protein>
<comment type="subcellular location">
    <subcellularLocation>
        <location evidence="4">Secreted</location>
        <location evidence="4">Extracellular space</location>
    </subcellularLocation>
</comment>
<dbReference type="InterPro" id="IPR023828">
    <property type="entry name" value="Peptidase_S8_Ser-AS"/>
</dbReference>
<evidence type="ECO:0000256" key="13">
    <source>
        <dbReference type="SAM" id="MobiDB-lite"/>
    </source>
</evidence>
<dbReference type="PANTHER" id="PTHR14218:SF15">
    <property type="entry name" value="TRIPEPTIDYL-PEPTIDASE 1"/>
    <property type="match status" value="1"/>
</dbReference>
<dbReference type="PROSITE" id="PS51695">
    <property type="entry name" value="SEDOLISIN"/>
    <property type="match status" value="1"/>
</dbReference>
<dbReference type="eggNOG" id="ENOG502RS6E">
    <property type="taxonomic scope" value="Eukaryota"/>
</dbReference>
<dbReference type="STRING" id="771870.F7WA15"/>
<dbReference type="VEuPathDB" id="FungiDB:SMAC_08394"/>
<dbReference type="InterPro" id="IPR036852">
    <property type="entry name" value="Peptidase_S8/S53_dom_sf"/>
</dbReference>
<dbReference type="InParanoid" id="F7WA15"/>
<dbReference type="InterPro" id="IPR000209">
    <property type="entry name" value="Peptidase_S8/S53_dom"/>
</dbReference>
<feature type="compositionally biased region" description="Basic and acidic residues" evidence="13">
    <location>
        <begin position="94"/>
        <end position="109"/>
    </location>
</feature>
<proteinExistence type="predicted"/>
<evidence type="ECO:0000256" key="4">
    <source>
        <dbReference type="ARBA" id="ARBA00004239"/>
    </source>
</evidence>
<dbReference type="SUPFAM" id="SSF52743">
    <property type="entry name" value="Subtilisin-like"/>
    <property type="match status" value="1"/>
</dbReference>
<evidence type="ECO:0000259" key="14">
    <source>
        <dbReference type="PROSITE" id="PS51695"/>
    </source>
</evidence>
<dbReference type="CDD" id="cd04056">
    <property type="entry name" value="Peptidases_S53"/>
    <property type="match status" value="1"/>
</dbReference>
<feature type="region of interest" description="Disordered" evidence="13">
    <location>
        <begin position="639"/>
        <end position="727"/>
    </location>
</feature>
<sequence length="764" mass="83131">MIEKPLSGSPPASLVTMFQAPIWALLGLFSLFSSLATASRVVVEEASHLSVGWKLDHHATDSDQIQLSIALKEAGIEALKRRLLQQSTSGNDPNSRHLTKEEVDKHRQPDHKSITAVGRWLQSHGITSYKAESSWITFDATATTVETLFGADLAYYSYSGDPGTQLLRARSYTIPRWLNDHVDFVHPLTHFMPPRNHNDSTLRLGRRQPAQPKLSTREEFFAPPCWTGTFPGCIRKLYNLTYTHPPRPRSPSPVRFGIAGFLEQYITHQDVTSFLTAYAPELLPPTPTPSRGGSGGSLTRPPVTNATAEPPYNITITLLNNATPWDLHSTDPALSGLEANLDVQYALSLGHPTQVIYYATGGRGTKLDSSGRPLPANDPRANNEPFLEFLQALLALPDTQIPHVLSISYADDEQSVPRRYAHRVCDLFAALAARGTSVLVATGDGGAAGIGYSAGGGDSCIKNDGSGRRAFVPTFPASCPWVTSVGATDNTALNLTGADFSSGGFSEYFDRPLWQRAAVDPYVSSHVRSGSNKPRKTAHPHAQKPVYFSLNGRGMPDIAAIGSGFQIMHRGEMVEVRGTSASTPVVAAMVALVNDQRLRQGKRSLGWLNGHLYLDQRVRGVLKDVEGGRSEGCVFPGEVMEDVNDKGKGKGKGRRQKVVEKRQGNSTEVDRADGTQGEGDTDGDGEEWGWEVEVGEGDGEDIGEGSQSGNVIVGGWNAKKGGSRYRTRSPWKFSGHVEGSWRGLVNYRHTPFPTRSHRPHGTWA</sequence>
<keyword evidence="6 12" id="KW-0645">Protease</keyword>
<dbReference type="Pfam" id="PF09286">
    <property type="entry name" value="Pro-kuma_activ"/>
    <property type="match status" value="1"/>
</dbReference>
<evidence type="ECO:0000256" key="3">
    <source>
        <dbReference type="ARBA" id="ARBA00002451"/>
    </source>
</evidence>
<feature type="compositionally biased region" description="Basic and acidic residues" evidence="13">
    <location>
        <begin position="657"/>
        <end position="673"/>
    </location>
</feature>
<evidence type="ECO:0000256" key="10">
    <source>
        <dbReference type="ARBA" id="ARBA00022837"/>
    </source>
</evidence>